<evidence type="ECO:0000313" key="3">
    <source>
        <dbReference type="Proteomes" id="UP000694460"/>
    </source>
</evidence>
<organism evidence="2 3">
    <name type="scientific">Mycolicibacterium lutetiense</name>
    <dbReference type="NCBI Taxonomy" id="1641992"/>
    <lineage>
        <taxon>Bacteria</taxon>
        <taxon>Bacillati</taxon>
        <taxon>Actinomycetota</taxon>
        <taxon>Actinomycetes</taxon>
        <taxon>Mycobacteriales</taxon>
        <taxon>Mycobacteriaceae</taxon>
        <taxon>Mycolicibacterium</taxon>
    </lineage>
</organism>
<keyword evidence="3" id="KW-1185">Reference proteome</keyword>
<name>A0ABS5A1T3_9MYCO</name>
<dbReference type="Proteomes" id="UP000694460">
    <property type="component" value="Unassembled WGS sequence"/>
</dbReference>
<sequence>MTTIKIPYFDGAEVELDYDDVAPHDKTAAEAVLATFLALTPADRIADSRHVYAYYRDYHYAVGGEDWLDEEMGVPQTPADIWASVTPGPVVVSEWYGHWYVVMQAECRWESSHGLMMVWQEGAKLSKVSQYDGHTDNGRGYDDVVYSATDDEYTTRL</sequence>
<dbReference type="EMBL" id="JAGIOP010000002">
    <property type="protein sequence ID" value="MBP2455650.1"/>
    <property type="molecule type" value="Genomic_DNA"/>
</dbReference>
<protein>
    <recommendedName>
        <fullName evidence="1">DUF6985 domain-containing protein</fullName>
    </recommendedName>
</protein>
<dbReference type="InterPro" id="IPR054254">
    <property type="entry name" value="DUF6985"/>
</dbReference>
<dbReference type="Pfam" id="PF22481">
    <property type="entry name" value="DUF6985"/>
    <property type="match status" value="1"/>
</dbReference>
<evidence type="ECO:0000259" key="1">
    <source>
        <dbReference type="Pfam" id="PF22481"/>
    </source>
</evidence>
<feature type="domain" description="DUF6985" evidence="1">
    <location>
        <begin position="3"/>
        <end position="134"/>
    </location>
</feature>
<proteinExistence type="predicted"/>
<reference evidence="2 3" key="1">
    <citation type="submission" date="2021-03" db="EMBL/GenBank/DDBJ databases">
        <title>Sequencing the genomes of 1000 actinobacteria strains.</title>
        <authorList>
            <person name="Klenk H.-P."/>
        </authorList>
    </citation>
    <scope>NUCLEOTIDE SEQUENCE [LARGE SCALE GENOMIC DNA]</scope>
    <source>
        <strain evidence="2 3">DSM 46713</strain>
    </source>
</reference>
<evidence type="ECO:0000313" key="2">
    <source>
        <dbReference type="EMBL" id="MBP2455650.1"/>
    </source>
</evidence>
<dbReference type="RefSeq" id="WP_209922433.1">
    <property type="nucleotide sequence ID" value="NZ_JAGIOP010000002.1"/>
</dbReference>
<accession>A0ABS5A1T3</accession>
<comment type="caution">
    <text evidence="2">The sequence shown here is derived from an EMBL/GenBank/DDBJ whole genome shotgun (WGS) entry which is preliminary data.</text>
</comment>
<gene>
    <name evidence="2" type="ORF">JOF57_005563</name>
</gene>